<evidence type="ECO:0000313" key="2">
    <source>
        <dbReference type="Proteomes" id="UP001500888"/>
    </source>
</evidence>
<reference evidence="2" key="1">
    <citation type="journal article" date="2019" name="Int. J. Syst. Evol. Microbiol.">
        <title>The Global Catalogue of Microorganisms (GCM) 10K type strain sequencing project: providing services to taxonomists for standard genome sequencing and annotation.</title>
        <authorList>
            <consortium name="The Broad Institute Genomics Platform"/>
            <consortium name="The Broad Institute Genome Sequencing Center for Infectious Disease"/>
            <person name="Wu L."/>
            <person name="Ma J."/>
        </authorList>
    </citation>
    <scope>NUCLEOTIDE SEQUENCE [LARGE SCALE GENOMIC DNA]</scope>
    <source>
        <strain evidence="2">JCM 16908</strain>
    </source>
</reference>
<evidence type="ECO:0000313" key="1">
    <source>
        <dbReference type="EMBL" id="GAA3820399.1"/>
    </source>
</evidence>
<sequence length="52" mass="5600">MHFTAEASSNGVVERNFTLGEVTGLLWSPASGSDRAARFFTRHLGRIIPPAA</sequence>
<protein>
    <submittedName>
        <fullName evidence="1">Uncharacterized protein</fullName>
    </submittedName>
</protein>
<keyword evidence="2" id="KW-1185">Reference proteome</keyword>
<dbReference type="Proteomes" id="UP001500888">
    <property type="component" value="Unassembled WGS sequence"/>
</dbReference>
<dbReference type="RefSeq" id="WP_344943742.1">
    <property type="nucleotide sequence ID" value="NZ_BAAAZR010000012.1"/>
</dbReference>
<comment type="caution">
    <text evidence="1">The sequence shown here is derived from an EMBL/GenBank/DDBJ whole genome shotgun (WGS) entry which is preliminary data.</text>
</comment>
<accession>A0ABP7IKB9</accession>
<dbReference type="EMBL" id="BAAAZR010000012">
    <property type="protein sequence ID" value="GAA3820399.1"/>
    <property type="molecule type" value="Genomic_DNA"/>
</dbReference>
<proteinExistence type="predicted"/>
<name>A0ABP7IKB9_9ACTN</name>
<gene>
    <name evidence="1" type="ORF">GCM10022226_45990</name>
</gene>
<organism evidence="1 2">
    <name type="scientific">Sphaerisporangium flaviroseum</name>
    <dbReference type="NCBI Taxonomy" id="509199"/>
    <lineage>
        <taxon>Bacteria</taxon>
        <taxon>Bacillati</taxon>
        <taxon>Actinomycetota</taxon>
        <taxon>Actinomycetes</taxon>
        <taxon>Streptosporangiales</taxon>
        <taxon>Streptosporangiaceae</taxon>
        <taxon>Sphaerisporangium</taxon>
    </lineage>
</organism>